<evidence type="ECO:0000313" key="2">
    <source>
        <dbReference type="Proteomes" id="UP000664844"/>
    </source>
</evidence>
<dbReference type="EMBL" id="JAFLQW010000016">
    <property type="protein sequence ID" value="MBO0347629.1"/>
    <property type="molecule type" value="Genomic_DNA"/>
</dbReference>
<gene>
    <name evidence="1" type="ORF">J0895_00590</name>
</gene>
<accession>A0ABS3FKI8</accession>
<organism evidence="1 2">
    <name type="scientific">Phormidium pseudopriestleyi FRX01</name>
    <dbReference type="NCBI Taxonomy" id="1759528"/>
    <lineage>
        <taxon>Bacteria</taxon>
        <taxon>Bacillati</taxon>
        <taxon>Cyanobacteriota</taxon>
        <taxon>Cyanophyceae</taxon>
        <taxon>Oscillatoriophycideae</taxon>
        <taxon>Oscillatoriales</taxon>
        <taxon>Oscillatoriaceae</taxon>
        <taxon>Phormidium</taxon>
    </lineage>
</organism>
<dbReference type="RefSeq" id="WP_207086208.1">
    <property type="nucleotide sequence ID" value="NZ_JAFLQW010000016.1"/>
</dbReference>
<comment type="caution">
    <text evidence="1">The sequence shown here is derived from an EMBL/GenBank/DDBJ whole genome shotgun (WGS) entry which is preliminary data.</text>
</comment>
<proteinExistence type="predicted"/>
<dbReference type="Proteomes" id="UP000664844">
    <property type="component" value="Unassembled WGS sequence"/>
</dbReference>
<sequence>MRISFSFGLNQSGELPRLISNTVISSKLTPCCHSRVKPGIHLTRTNGFTGVDPDLIDISGDRAKIH</sequence>
<keyword evidence="2" id="KW-1185">Reference proteome</keyword>
<protein>
    <submittedName>
        <fullName evidence="1">Uncharacterized protein</fullName>
    </submittedName>
</protein>
<evidence type="ECO:0000313" key="1">
    <source>
        <dbReference type="EMBL" id="MBO0347629.1"/>
    </source>
</evidence>
<name>A0ABS3FKI8_9CYAN</name>
<reference evidence="1 2" key="1">
    <citation type="submission" date="2021-03" db="EMBL/GenBank/DDBJ databases">
        <title>Metabolic Capacity of the Antarctic Cyanobacterium Phormidium pseudopriestleyi that Sustains Oxygenic Photosynthesis in the Presence of Hydrogen Sulfide.</title>
        <authorList>
            <person name="Lumian J.E."/>
            <person name="Jungblut A.D."/>
            <person name="Dillon M.L."/>
            <person name="Hawes I."/>
            <person name="Doran P.T."/>
            <person name="Mackey T.J."/>
            <person name="Dick G.J."/>
            <person name="Grettenberger C.L."/>
            <person name="Sumner D.Y."/>
        </authorList>
    </citation>
    <scope>NUCLEOTIDE SEQUENCE [LARGE SCALE GENOMIC DNA]</scope>
    <source>
        <strain evidence="1 2">FRX01</strain>
    </source>
</reference>